<organism evidence="1 2">
    <name type="scientific">Aspergillus parasiticus</name>
    <dbReference type="NCBI Taxonomy" id="5067"/>
    <lineage>
        <taxon>Eukaryota</taxon>
        <taxon>Fungi</taxon>
        <taxon>Dikarya</taxon>
        <taxon>Ascomycota</taxon>
        <taxon>Pezizomycotina</taxon>
        <taxon>Eurotiomycetes</taxon>
        <taxon>Eurotiomycetidae</taxon>
        <taxon>Eurotiales</taxon>
        <taxon>Aspergillaceae</taxon>
        <taxon>Aspergillus</taxon>
        <taxon>Aspergillus subgen. Circumdati</taxon>
    </lineage>
</organism>
<evidence type="ECO:0000313" key="1">
    <source>
        <dbReference type="EMBL" id="KAB8208861.1"/>
    </source>
</evidence>
<proteinExistence type="predicted"/>
<dbReference type="AlphaFoldDB" id="A0A5N6DUQ3"/>
<sequence length="81" mass="9380">MGFPPCTTTSIFVTSLLLCLRDNRRIDTPFHFFAFHFIMDRQDTAQGQREFAMMSLYSPRYDHRGTGCFPDGDSTSFSRLD</sequence>
<dbReference type="Proteomes" id="UP000326532">
    <property type="component" value="Unassembled WGS sequence"/>
</dbReference>
<dbReference type="EMBL" id="ML734949">
    <property type="protein sequence ID" value="KAB8208861.1"/>
    <property type="molecule type" value="Genomic_DNA"/>
</dbReference>
<reference evidence="1 2" key="1">
    <citation type="submission" date="2019-04" db="EMBL/GenBank/DDBJ databases">
        <title>Fungal friends and foes A comparative genomics study of 23 Aspergillus species from section Flavi.</title>
        <authorList>
            <consortium name="DOE Joint Genome Institute"/>
            <person name="Kjaerbolling I."/>
            <person name="Vesth T.C."/>
            <person name="Frisvad J.C."/>
            <person name="Nybo J.L."/>
            <person name="Theobald S."/>
            <person name="Kildgaard S."/>
            <person name="Petersen T.I."/>
            <person name="Kuo A."/>
            <person name="Sato A."/>
            <person name="Lyhne E.K."/>
            <person name="Kogle M.E."/>
            <person name="Wiebenga A."/>
            <person name="Kun R.S."/>
            <person name="Lubbers R.J."/>
            <person name="Makela M.R."/>
            <person name="Barry K."/>
            <person name="Chovatia M."/>
            <person name="Clum A."/>
            <person name="Daum C."/>
            <person name="Haridas S."/>
            <person name="He G."/>
            <person name="LaButti K."/>
            <person name="Lipzen A."/>
            <person name="Mondo S."/>
            <person name="Pangilinan J."/>
            <person name="Riley R."/>
            <person name="Salamov A."/>
            <person name="Simmons B.A."/>
            <person name="Magnuson J.K."/>
            <person name="Henrissat B."/>
            <person name="Mortensen U.H."/>
            <person name="Larsen T.O."/>
            <person name="De vries R.P."/>
            <person name="Grigoriev I.V."/>
            <person name="Machida M."/>
            <person name="Baker S.E."/>
            <person name="Andersen M.R."/>
        </authorList>
    </citation>
    <scope>NUCLEOTIDE SEQUENCE [LARGE SCALE GENOMIC DNA]</scope>
    <source>
        <strain evidence="1 2">CBS 117618</strain>
    </source>
</reference>
<accession>A0A5N6DUQ3</accession>
<evidence type="ECO:0000313" key="2">
    <source>
        <dbReference type="Proteomes" id="UP000326532"/>
    </source>
</evidence>
<protein>
    <submittedName>
        <fullName evidence="1">Uncharacterized protein</fullName>
    </submittedName>
</protein>
<name>A0A5N6DUQ3_ASPPA</name>
<keyword evidence="2" id="KW-1185">Reference proteome</keyword>
<gene>
    <name evidence="1" type="ORF">BDV34DRAFT_38654</name>
</gene>
<dbReference type="VEuPathDB" id="FungiDB:BDV34DRAFT_38654"/>